<keyword evidence="5" id="KW-0234">DNA repair</keyword>
<dbReference type="SUPFAM" id="SSF48371">
    <property type="entry name" value="ARM repeat"/>
    <property type="match status" value="2"/>
</dbReference>
<keyword evidence="10" id="KW-1185">Reference proteome</keyword>
<evidence type="ECO:0000256" key="6">
    <source>
        <dbReference type="SAM" id="Phobius"/>
    </source>
</evidence>
<keyword evidence="6" id="KW-0812">Transmembrane</keyword>
<evidence type="ECO:0000256" key="1">
    <source>
        <dbReference type="ARBA" id="ARBA00004123"/>
    </source>
</evidence>
<feature type="domain" description="MMS19 N-terminal" evidence="8">
    <location>
        <begin position="75"/>
        <end position="335"/>
    </location>
</feature>
<dbReference type="EMBL" id="GL883021">
    <property type="protein sequence ID" value="EGG16695.1"/>
    <property type="molecule type" value="Genomic_DNA"/>
</dbReference>
<evidence type="ECO:0000256" key="2">
    <source>
        <dbReference type="ARBA" id="ARBA00009340"/>
    </source>
</evidence>
<dbReference type="InterPro" id="IPR024687">
    <property type="entry name" value="MMS19_C"/>
</dbReference>
<dbReference type="Pfam" id="PF12460">
    <property type="entry name" value="MMS19_C"/>
    <property type="match status" value="1"/>
</dbReference>
<evidence type="ECO:0000256" key="5">
    <source>
        <dbReference type="RuleBase" id="RU367072"/>
    </source>
</evidence>
<dbReference type="InterPro" id="IPR016024">
    <property type="entry name" value="ARM-type_fold"/>
</dbReference>
<dbReference type="PANTHER" id="PTHR12891:SF0">
    <property type="entry name" value="MMS19 NUCLEOTIDE EXCISION REPAIR PROTEIN HOMOLOG"/>
    <property type="match status" value="1"/>
</dbReference>
<dbReference type="STRING" id="1054147.F4Q2R9"/>
<protein>
    <recommendedName>
        <fullName evidence="5">MMS19 nucleotide excision repair protein</fullName>
    </recommendedName>
</protein>
<dbReference type="GO" id="GO:0006281">
    <property type="term" value="P:DNA repair"/>
    <property type="evidence" value="ECO:0007669"/>
    <property type="project" value="UniProtKB-UniRule"/>
</dbReference>
<comment type="subcellular location">
    <subcellularLocation>
        <location evidence="1 5">Nucleus</location>
    </subcellularLocation>
</comment>
<dbReference type="GO" id="GO:0097361">
    <property type="term" value="C:cytosolic [4Fe-4S] assembly targeting complex"/>
    <property type="evidence" value="ECO:0007669"/>
    <property type="project" value="UniProtKB-UniRule"/>
</dbReference>
<dbReference type="InterPro" id="IPR011989">
    <property type="entry name" value="ARM-like"/>
</dbReference>
<reference evidence="10" key="1">
    <citation type="journal article" date="2011" name="Genome Res.">
        <title>Phylogeny-wide analysis of social amoeba genomes highlights ancient origins for complex intercellular communication.</title>
        <authorList>
            <person name="Heidel A.J."/>
            <person name="Lawal H.M."/>
            <person name="Felder M."/>
            <person name="Schilde C."/>
            <person name="Helps N.R."/>
            <person name="Tunggal B."/>
            <person name="Rivero F."/>
            <person name="John U."/>
            <person name="Schleicher M."/>
            <person name="Eichinger L."/>
            <person name="Platzer M."/>
            <person name="Noegel A.A."/>
            <person name="Schaap P."/>
            <person name="Gloeckner G."/>
        </authorList>
    </citation>
    <scope>NUCLEOTIDE SEQUENCE [LARGE SCALE GENOMIC DNA]</scope>
    <source>
        <strain evidence="10">SH3</strain>
    </source>
</reference>
<dbReference type="RefSeq" id="XP_004355169.1">
    <property type="nucleotide sequence ID" value="XM_004355117.1"/>
</dbReference>
<evidence type="ECO:0000259" key="7">
    <source>
        <dbReference type="Pfam" id="PF12460"/>
    </source>
</evidence>
<evidence type="ECO:0000259" key="8">
    <source>
        <dbReference type="Pfam" id="PF14500"/>
    </source>
</evidence>
<gene>
    <name evidence="9" type="primary">mms19</name>
    <name evidence="9" type="ORF">DFA_07673</name>
</gene>
<keyword evidence="4 5" id="KW-0539">Nucleus</keyword>
<keyword evidence="3" id="KW-0677">Repeat</keyword>
<name>F4Q2R9_CACFS</name>
<proteinExistence type="inferred from homology"/>
<evidence type="ECO:0000313" key="10">
    <source>
        <dbReference type="Proteomes" id="UP000007797"/>
    </source>
</evidence>
<dbReference type="GO" id="GO:0016226">
    <property type="term" value="P:iron-sulfur cluster assembly"/>
    <property type="evidence" value="ECO:0007669"/>
    <property type="project" value="UniProtKB-UniRule"/>
</dbReference>
<keyword evidence="5" id="KW-0227">DNA damage</keyword>
<comment type="similarity">
    <text evidence="2 5">Belongs to the MET18/MMS19 family.</text>
</comment>
<evidence type="ECO:0000313" key="9">
    <source>
        <dbReference type="EMBL" id="EGG16695.1"/>
    </source>
</evidence>
<evidence type="ECO:0000256" key="4">
    <source>
        <dbReference type="ARBA" id="ARBA00023242"/>
    </source>
</evidence>
<dbReference type="OMA" id="FSFMPEF"/>
<dbReference type="GO" id="GO:0005634">
    <property type="term" value="C:nucleus"/>
    <property type="evidence" value="ECO:0007669"/>
    <property type="project" value="UniProtKB-SubCell"/>
</dbReference>
<dbReference type="Gene3D" id="1.25.10.10">
    <property type="entry name" value="Leucine-rich Repeat Variant"/>
    <property type="match status" value="2"/>
</dbReference>
<sequence>MTTSKTIDTYVNIQLPETERSDALNVILMGMYRVRQKKRGDMMMMMMIYLCINDSFIYMQYLDVNSKRLELHQFVKMLGDYLQNRDNLLRSRGTLLLTEVLCRLPNLQLNEQQLSFFGEFYIDRLKDYACSSEVVKGIYALVAHHKLEYPYNQKMLRTLFSEVHPSSLPQTHRKMVLQIIDILFARHLAEIQAMGNDFMVGYLQFIDGEKDPRNLMFSFNLLPTVVRCIPQYASFADSLFEILSCYYPISFNPKQSDPNAITRVDLTSSLLKCFASTPLFAEHSVPFLLEKISANVVDTKIESMQTLVTCSLAYGAKAMAPLLEDVWGTLSNQILTHKNSQVIEESKKTIFQITRQLSTLPADKPILESFLNLINKECIHHIKTSQDSKLAVSCASILVQTISASVVSSRIVLSYILPHLLEFYNQLVLEIEQDPVHKSNEQISIVGLLNDLLKANILSFQTFYKNHQDEENPILSFSNRLYDLFLGLLSNQSILVRSLSLECLSNLYISIRSHKETDSGSSKNDEELILEKDKRQTIIKSFISLLNDFDDSLRTKSLDCLMTIAKNEQIEILNEYAIPTLLQMINTNNINNNNGDSSSSSTTLKETKNYLNAFTSLCTIKPLLASVMPHIQSLLLNNIKSKYISNESLESIFMKSIDESVIQNNYDHLLFGLISQLFIMILDNNSNSLYNSKLLPISIIIIHSIIQNINQSNQKQIIEKIIDIYINNNINLLNGLQHISSWEPFISSTQQQQLLIPIFSIILSQAKFDITNATDLISVEKVQQIQQSLFEKVIKSDISIASISCAQCLSAIVNKSTGNSNNNLIEKILPIINDNSNNTNKKEKLNALNLLVWITKAYLINGNSQSIQLGRVLSDMVSSPDQDISNRAAQSFDILLNEVELSETKQPSTTSNSNESIIISTITNLPILSSKSGAVIKVLHQQKFFTLMFPILLEAFKQSKLSQYLVAITNLLRNVSKEVLLSELGEVLPIVLQSLQQQQQQADQSQNQSQLLGSSLETLLMLVKDVPNSISPYLGSLIPSLITISTTGQLLTLRQSSLEVLTYLSKSLPYQKLYPYKQSVINGIKPALDDKKRLVRREATTCRNCWYILS</sequence>
<keyword evidence="6" id="KW-0472">Membrane</keyword>
<feature type="transmembrane region" description="Helical" evidence="6">
    <location>
        <begin position="42"/>
        <end position="61"/>
    </location>
</feature>
<dbReference type="KEGG" id="dfa:DFA_07673"/>
<dbReference type="OrthoDB" id="342900at2759"/>
<organism evidence="9 10">
    <name type="scientific">Cavenderia fasciculata</name>
    <name type="common">Slime mold</name>
    <name type="synonym">Dictyostelium fasciculatum</name>
    <dbReference type="NCBI Taxonomy" id="261658"/>
    <lineage>
        <taxon>Eukaryota</taxon>
        <taxon>Amoebozoa</taxon>
        <taxon>Evosea</taxon>
        <taxon>Eumycetozoa</taxon>
        <taxon>Dictyostelia</taxon>
        <taxon>Acytosteliales</taxon>
        <taxon>Cavenderiaceae</taxon>
        <taxon>Cavenderia</taxon>
    </lineage>
</organism>
<dbReference type="AlphaFoldDB" id="F4Q2R9"/>
<comment type="function">
    <text evidence="5">Key component of the cytosolic iron-sulfur protein assembly (CIA) complex, a multiprotein complex that mediates the incorporation of iron-sulfur cluster into apoproteins specifically involved in DNA metabolism and genomic integrity. In the CIA complex, MMS19 acts as an adapter between early-acting CIA components and a subset of cellular target iron-sulfur proteins.</text>
</comment>
<accession>F4Q2R9</accession>
<dbReference type="GeneID" id="14869478"/>
<dbReference type="PANTHER" id="PTHR12891">
    <property type="entry name" value="DNA REPAIR/TRANSCRIPTION PROTEIN MET18/MMS19"/>
    <property type="match status" value="1"/>
</dbReference>
<dbReference type="Proteomes" id="UP000007797">
    <property type="component" value="Unassembled WGS sequence"/>
</dbReference>
<dbReference type="InterPro" id="IPR039920">
    <property type="entry name" value="MMS19"/>
</dbReference>
<feature type="domain" description="MMS19 C-terminal" evidence="7">
    <location>
        <begin position="611"/>
        <end position="1064"/>
    </location>
</feature>
<keyword evidence="6" id="KW-1133">Transmembrane helix</keyword>
<dbReference type="InterPro" id="IPR029240">
    <property type="entry name" value="MMS19_N"/>
</dbReference>
<dbReference type="GO" id="GO:0051604">
    <property type="term" value="P:protein maturation"/>
    <property type="evidence" value="ECO:0007669"/>
    <property type="project" value="UniProtKB-UniRule"/>
</dbReference>
<dbReference type="Pfam" id="PF14500">
    <property type="entry name" value="MMS19_N"/>
    <property type="match status" value="1"/>
</dbReference>
<evidence type="ECO:0000256" key="3">
    <source>
        <dbReference type="ARBA" id="ARBA00022737"/>
    </source>
</evidence>